<dbReference type="InterPro" id="IPR050342">
    <property type="entry name" value="HMGB"/>
</dbReference>
<dbReference type="PROSITE" id="PS50118">
    <property type="entry name" value="HMG_BOX_2"/>
    <property type="match status" value="2"/>
</dbReference>
<dbReference type="Pfam" id="PF00505">
    <property type="entry name" value="HMG_box"/>
    <property type="match status" value="1"/>
</dbReference>
<evidence type="ECO:0000313" key="6">
    <source>
        <dbReference type="Proteomes" id="UP001497382"/>
    </source>
</evidence>
<keyword evidence="2" id="KW-0539">Nucleus</keyword>
<dbReference type="Pfam" id="PF09011">
    <property type="entry name" value="HMG_box_2"/>
    <property type="match status" value="1"/>
</dbReference>
<dbReference type="AlphaFoldDB" id="A0AAV2AWA6"/>
<feature type="coiled-coil region" evidence="3">
    <location>
        <begin position="116"/>
        <end position="146"/>
    </location>
</feature>
<evidence type="ECO:0000256" key="2">
    <source>
        <dbReference type="PROSITE-ProRule" id="PRU00267"/>
    </source>
</evidence>
<dbReference type="Proteomes" id="UP001497382">
    <property type="component" value="Unassembled WGS sequence"/>
</dbReference>
<feature type="DNA-binding region" description="HMG box" evidence="2">
    <location>
        <begin position="149"/>
        <end position="213"/>
    </location>
</feature>
<dbReference type="InterPro" id="IPR036910">
    <property type="entry name" value="HMG_box_dom_sf"/>
</dbReference>
<protein>
    <recommendedName>
        <fullName evidence="4">HMG box domain-containing protein</fullName>
    </recommendedName>
</protein>
<proteinExistence type="predicted"/>
<name>A0AAV2AWA6_9ARAC</name>
<reference evidence="5 6" key="1">
    <citation type="submission" date="2024-04" db="EMBL/GenBank/DDBJ databases">
        <authorList>
            <person name="Rising A."/>
            <person name="Reimegard J."/>
            <person name="Sonavane S."/>
            <person name="Akerstrom W."/>
            <person name="Nylinder S."/>
            <person name="Hedman E."/>
            <person name="Kallberg Y."/>
        </authorList>
    </citation>
    <scope>NUCLEOTIDE SEQUENCE [LARGE SCALE GENOMIC DNA]</scope>
</reference>
<dbReference type="CDD" id="cd00084">
    <property type="entry name" value="HMG-box_SF"/>
    <property type="match status" value="1"/>
</dbReference>
<dbReference type="SMART" id="SM00398">
    <property type="entry name" value="HMG"/>
    <property type="match status" value="2"/>
</dbReference>
<sequence length="255" mass="29560">MAFLRGIAKSSECFLRNPSVALQNGWNLELSYSVKKALNIPPPPKKPLTAYMIFCKDNRRELLKQNPTLTSTEQIKKLAAQWNTLSLDLKEPYENKARESTVIYGEAHKRYYENLTEEQRQEIATARAEKKEARRLLKLKKALKETGIPKPPIPAYALFVQSQAKDRNIKDAAEFIKAAAEKWKTLSEAEKKKFEEQAHNDKNRFNTELENWKKKLVMEGKDELVHKYEELKGRSKSLDIEEVSKRVRAKKEVAK</sequence>
<keyword evidence="1 2" id="KW-0238">DNA-binding</keyword>
<evidence type="ECO:0000256" key="1">
    <source>
        <dbReference type="ARBA" id="ARBA00023125"/>
    </source>
</evidence>
<dbReference type="SUPFAM" id="SSF47095">
    <property type="entry name" value="HMG-box"/>
    <property type="match status" value="2"/>
</dbReference>
<comment type="caution">
    <text evidence="5">The sequence shown here is derived from an EMBL/GenBank/DDBJ whole genome shotgun (WGS) entry which is preliminary data.</text>
</comment>
<feature type="DNA-binding region" description="HMG box" evidence="2">
    <location>
        <begin position="44"/>
        <end position="112"/>
    </location>
</feature>
<organism evidence="5 6">
    <name type="scientific">Larinioides sclopetarius</name>
    <dbReference type="NCBI Taxonomy" id="280406"/>
    <lineage>
        <taxon>Eukaryota</taxon>
        <taxon>Metazoa</taxon>
        <taxon>Ecdysozoa</taxon>
        <taxon>Arthropoda</taxon>
        <taxon>Chelicerata</taxon>
        <taxon>Arachnida</taxon>
        <taxon>Araneae</taxon>
        <taxon>Araneomorphae</taxon>
        <taxon>Entelegynae</taxon>
        <taxon>Araneoidea</taxon>
        <taxon>Araneidae</taxon>
        <taxon>Larinioides</taxon>
    </lineage>
</organism>
<evidence type="ECO:0000313" key="5">
    <source>
        <dbReference type="EMBL" id="CAL1287594.1"/>
    </source>
</evidence>
<dbReference type="GO" id="GO:0005634">
    <property type="term" value="C:nucleus"/>
    <property type="evidence" value="ECO:0007669"/>
    <property type="project" value="UniProtKB-UniRule"/>
</dbReference>
<feature type="domain" description="HMG box" evidence="4">
    <location>
        <begin position="44"/>
        <end position="112"/>
    </location>
</feature>
<keyword evidence="6" id="KW-1185">Reference proteome</keyword>
<dbReference type="InterPro" id="IPR009071">
    <property type="entry name" value="HMG_box_dom"/>
</dbReference>
<dbReference type="Gene3D" id="1.10.30.10">
    <property type="entry name" value="High mobility group box domain"/>
    <property type="match status" value="2"/>
</dbReference>
<keyword evidence="3" id="KW-0175">Coiled coil</keyword>
<dbReference type="PANTHER" id="PTHR48112">
    <property type="entry name" value="HIGH MOBILITY GROUP PROTEIN DSP1"/>
    <property type="match status" value="1"/>
</dbReference>
<gene>
    <name evidence="5" type="ORF">LARSCL_LOCUS14911</name>
</gene>
<dbReference type="EMBL" id="CAXIEN010000220">
    <property type="protein sequence ID" value="CAL1287594.1"/>
    <property type="molecule type" value="Genomic_DNA"/>
</dbReference>
<accession>A0AAV2AWA6</accession>
<dbReference type="GO" id="GO:0003677">
    <property type="term" value="F:DNA binding"/>
    <property type="evidence" value="ECO:0007669"/>
    <property type="project" value="UniProtKB-UniRule"/>
</dbReference>
<feature type="domain" description="HMG box" evidence="4">
    <location>
        <begin position="149"/>
        <end position="213"/>
    </location>
</feature>
<evidence type="ECO:0000259" key="4">
    <source>
        <dbReference type="PROSITE" id="PS50118"/>
    </source>
</evidence>
<evidence type="ECO:0000256" key="3">
    <source>
        <dbReference type="SAM" id="Coils"/>
    </source>
</evidence>
<dbReference type="PANTHER" id="PTHR48112:SF22">
    <property type="entry name" value="MITOCHONDRIAL TRANSCRIPTION FACTOR A, ISOFORM B"/>
    <property type="match status" value="1"/>
</dbReference>